<dbReference type="PATRIC" id="fig|1648404.4.peg.2511"/>
<dbReference type="FunFam" id="1.10.3730.10:FF:000001">
    <property type="entry name" value="Pyrroline-5-carboxylate reductase"/>
    <property type="match status" value="1"/>
</dbReference>
<feature type="domain" description="Pyrroline-5-carboxylate reductase catalytic N-terminal" evidence="6">
    <location>
        <begin position="6"/>
        <end position="93"/>
    </location>
</feature>
<dbReference type="GO" id="GO:0005737">
    <property type="term" value="C:cytoplasm"/>
    <property type="evidence" value="ECO:0007669"/>
    <property type="project" value="UniProtKB-SubCell"/>
</dbReference>
<comment type="catalytic activity">
    <reaction evidence="4">
        <text>L-proline + NADP(+) = (S)-1-pyrroline-5-carboxylate + NADPH + 2 H(+)</text>
        <dbReference type="Rhea" id="RHEA:14109"/>
        <dbReference type="ChEBI" id="CHEBI:15378"/>
        <dbReference type="ChEBI" id="CHEBI:17388"/>
        <dbReference type="ChEBI" id="CHEBI:57783"/>
        <dbReference type="ChEBI" id="CHEBI:58349"/>
        <dbReference type="ChEBI" id="CHEBI:60039"/>
        <dbReference type="EC" id="1.5.1.2"/>
    </reaction>
</comment>
<dbReference type="PIRSF" id="PIRSF000193">
    <property type="entry name" value="Pyrrol-5-carb_rd"/>
    <property type="match status" value="1"/>
</dbReference>
<dbReference type="Pfam" id="PF03807">
    <property type="entry name" value="F420_oxidored"/>
    <property type="match status" value="1"/>
</dbReference>
<dbReference type="RefSeq" id="WP_048886974.1">
    <property type="nucleotide sequence ID" value="NZ_CP011310.1"/>
</dbReference>
<proteinExistence type="inferred from homology"/>
<dbReference type="InterPro" id="IPR008927">
    <property type="entry name" value="6-PGluconate_DH-like_C_sf"/>
</dbReference>
<organism evidence="8 9">
    <name type="scientific">Aurantiacibacter atlanticus</name>
    <dbReference type="NCBI Taxonomy" id="1648404"/>
    <lineage>
        <taxon>Bacteria</taxon>
        <taxon>Pseudomonadati</taxon>
        <taxon>Pseudomonadota</taxon>
        <taxon>Alphaproteobacteria</taxon>
        <taxon>Sphingomonadales</taxon>
        <taxon>Erythrobacteraceae</taxon>
        <taxon>Aurantiacibacter</taxon>
    </lineage>
</organism>
<dbReference type="Gene3D" id="1.10.3730.10">
    <property type="entry name" value="ProC C-terminal domain-like"/>
    <property type="match status" value="1"/>
</dbReference>
<comment type="subcellular location">
    <subcellularLocation>
        <location evidence="4">Cytoplasm</location>
    </subcellularLocation>
</comment>
<dbReference type="Pfam" id="PF14748">
    <property type="entry name" value="P5CR_dimer"/>
    <property type="match status" value="1"/>
</dbReference>
<dbReference type="AlphaFoldDB" id="A0A0H4VFB9"/>
<comment type="similarity">
    <text evidence="1 4">Belongs to the pyrroline-5-carboxylate reductase family.</text>
</comment>
<dbReference type="Proteomes" id="UP000059113">
    <property type="component" value="Chromosome"/>
</dbReference>
<dbReference type="KEGG" id="ery:CP97_12055"/>
<protein>
    <recommendedName>
        <fullName evidence="4 5">Pyrroline-5-carboxylate reductase</fullName>
        <shortName evidence="4">P5C reductase</shortName>
        <shortName evidence="4">P5CR</shortName>
        <ecNumber evidence="4 5">1.5.1.2</ecNumber>
    </recommendedName>
    <alternativeName>
        <fullName evidence="4">PCA reductase</fullName>
    </alternativeName>
</protein>
<comment type="pathway">
    <text evidence="4">Amino-acid biosynthesis; L-proline biosynthesis; L-proline from L-glutamate 5-semialdehyde: step 1/1.</text>
</comment>
<dbReference type="PANTHER" id="PTHR11645">
    <property type="entry name" value="PYRROLINE-5-CARBOXYLATE REDUCTASE"/>
    <property type="match status" value="1"/>
</dbReference>
<dbReference type="HAMAP" id="MF_01925">
    <property type="entry name" value="P5C_reductase"/>
    <property type="match status" value="1"/>
</dbReference>
<dbReference type="InterPro" id="IPR029036">
    <property type="entry name" value="P5CR_dimer"/>
</dbReference>
<dbReference type="SUPFAM" id="SSF48179">
    <property type="entry name" value="6-phosphogluconate dehydrogenase C-terminal domain-like"/>
    <property type="match status" value="1"/>
</dbReference>
<dbReference type="InterPro" id="IPR036291">
    <property type="entry name" value="NAD(P)-bd_dom_sf"/>
</dbReference>
<dbReference type="EC" id="1.5.1.2" evidence="4 5"/>
<evidence type="ECO:0000256" key="4">
    <source>
        <dbReference type="HAMAP-Rule" id="MF_01925"/>
    </source>
</evidence>
<reference evidence="9" key="2">
    <citation type="submission" date="2015-04" db="EMBL/GenBank/DDBJ databases">
        <title>The complete genome sequence of Erythrobacter sp. s21-N3.</title>
        <authorList>
            <person name="Zhuang L."/>
            <person name="Liu Y."/>
            <person name="Shao Z."/>
        </authorList>
    </citation>
    <scope>NUCLEOTIDE SEQUENCE [LARGE SCALE GENOMIC DNA]</scope>
    <source>
        <strain evidence="9">s21-N3</strain>
    </source>
</reference>
<keyword evidence="3 4" id="KW-0560">Oxidoreductase</keyword>
<dbReference type="NCBIfam" id="TIGR00112">
    <property type="entry name" value="proC"/>
    <property type="match status" value="1"/>
</dbReference>
<dbReference type="STRING" id="1648404.CP97_12055"/>
<sequence>MTYESILIVGCGNMAGAMLEGWLAAGLPKARFTVVTPTRESVPGDVELLREVPEGRHFDAVLLGFKPYMLGDIAPILQGVAGADTVVLSVLAGVQLDTLRERFSQARAVVRVMPNLACALGKSPVALAESGLDEAGRDALYAFIEHLGTPAWVGEDRFDLVTALAGSGPAFVYRFIDALGAAAVRLGLSEDQARELAVAMTEGAATLAARSEHTPGRLADMVASPGGVTRKGMDVLDEDEALTQLMTKTLRAARDRSAEMAKEARD</sequence>
<feature type="domain" description="Pyrroline-5-carboxylate reductase dimerisation" evidence="7">
    <location>
        <begin position="155"/>
        <end position="260"/>
    </location>
</feature>
<accession>A0A0H4VFB9</accession>
<dbReference type="InterPro" id="IPR000304">
    <property type="entry name" value="Pyrroline-COOH_reductase"/>
</dbReference>
<comment type="function">
    <text evidence="4">Catalyzes the reduction of 1-pyrroline-5-carboxylate (PCA) to L-proline.</text>
</comment>
<evidence type="ECO:0000256" key="1">
    <source>
        <dbReference type="ARBA" id="ARBA00005525"/>
    </source>
</evidence>
<dbReference type="Gene3D" id="3.40.50.720">
    <property type="entry name" value="NAD(P)-binding Rossmann-like Domain"/>
    <property type="match status" value="1"/>
</dbReference>
<evidence type="ECO:0000256" key="3">
    <source>
        <dbReference type="ARBA" id="ARBA00023002"/>
    </source>
</evidence>
<dbReference type="InterPro" id="IPR028939">
    <property type="entry name" value="P5C_Rdtase_cat_N"/>
</dbReference>
<dbReference type="EMBL" id="CP011310">
    <property type="protein sequence ID" value="AKQ43422.1"/>
    <property type="molecule type" value="Genomic_DNA"/>
</dbReference>
<dbReference type="UniPathway" id="UPA00098">
    <property type="reaction ID" value="UER00361"/>
</dbReference>
<evidence type="ECO:0000313" key="9">
    <source>
        <dbReference type="Proteomes" id="UP000059113"/>
    </source>
</evidence>
<reference evidence="8 9" key="1">
    <citation type="journal article" date="2015" name="Int. J. Syst. Evol. Microbiol.">
        <title>Erythrobacter atlanticus sp. nov., a bacterium from ocean sediment able to degrade polycyclic aromatic hydrocarbons.</title>
        <authorList>
            <person name="Zhuang L."/>
            <person name="Liu Y."/>
            <person name="Wang L."/>
            <person name="Wang W."/>
            <person name="Shao Z."/>
        </authorList>
    </citation>
    <scope>NUCLEOTIDE SEQUENCE [LARGE SCALE GENOMIC DNA]</scope>
    <source>
        <strain evidence="9">s21-N3</strain>
    </source>
</reference>
<evidence type="ECO:0000256" key="2">
    <source>
        <dbReference type="ARBA" id="ARBA00022857"/>
    </source>
</evidence>
<name>A0A0H4VFB9_9SPHN</name>
<evidence type="ECO:0000259" key="7">
    <source>
        <dbReference type="Pfam" id="PF14748"/>
    </source>
</evidence>
<dbReference type="GO" id="GO:0004735">
    <property type="term" value="F:pyrroline-5-carboxylate reductase activity"/>
    <property type="evidence" value="ECO:0007669"/>
    <property type="project" value="UniProtKB-UniRule"/>
</dbReference>
<keyword evidence="4" id="KW-0641">Proline biosynthesis</keyword>
<dbReference type="PANTHER" id="PTHR11645:SF0">
    <property type="entry name" value="PYRROLINE-5-CARBOXYLATE REDUCTASE 3"/>
    <property type="match status" value="1"/>
</dbReference>
<comment type="catalytic activity">
    <reaction evidence="4">
        <text>L-proline + NAD(+) = (S)-1-pyrroline-5-carboxylate + NADH + 2 H(+)</text>
        <dbReference type="Rhea" id="RHEA:14105"/>
        <dbReference type="ChEBI" id="CHEBI:15378"/>
        <dbReference type="ChEBI" id="CHEBI:17388"/>
        <dbReference type="ChEBI" id="CHEBI:57540"/>
        <dbReference type="ChEBI" id="CHEBI:57945"/>
        <dbReference type="ChEBI" id="CHEBI:60039"/>
        <dbReference type="EC" id="1.5.1.2"/>
    </reaction>
</comment>
<dbReference type="OrthoDB" id="9805754at2"/>
<gene>
    <name evidence="4" type="primary">proC</name>
    <name evidence="8" type="ORF">CP97_12055</name>
</gene>
<keyword evidence="4" id="KW-0028">Amino-acid biosynthesis</keyword>
<evidence type="ECO:0000256" key="5">
    <source>
        <dbReference type="NCBIfam" id="TIGR00112"/>
    </source>
</evidence>
<dbReference type="GO" id="GO:0055129">
    <property type="term" value="P:L-proline biosynthetic process"/>
    <property type="evidence" value="ECO:0007669"/>
    <property type="project" value="UniProtKB-UniRule"/>
</dbReference>
<evidence type="ECO:0000313" key="8">
    <source>
        <dbReference type="EMBL" id="AKQ43422.1"/>
    </source>
</evidence>
<keyword evidence="4" id="KW-0963">Cytoplasm</keyword>
<keyword evidence="9" id="KW-1185">Reference proteome</keyword>
<dbReference type="SUPFAM" id="SSF51735">
    <property type="entry name" value="NAD(P)-binding Rossmann-fold domains"/>
    <property type="match status" value="1"/>
</dbReference>
<evidence type="ECO:0000259" key="6">
    <source>
        <dbReference type="Pfam" id="PF03807"/>
    </source>
</evidence>
<keyword evidence="2 4" id="KW-0521">NADP</keyword>